<protein>
    <submittedName>
        <fullName evidence="2">Uncharacterized protein</fullName>
    </submittedName>
</protein>
<sequence length="232" mass="24341">MQSTLVFATLLMVGFSKVAAQDCLAALQFIQVNCVNEIVPDVTCGETCIVKYAEVEAACSTEEQSTTLNVTTYCQNAPCFAAGEQLGQFCYSDSDEPSCTVQCTQAAEAVLGSCEDALGGEESLSFAAQTLDFCSNPECRNAVDYVTSNGCAEEPPSPEASCNAACFAKIAEASNTCISPGIKQLAEQLNTYCSTLACSIDDDCPSGLECACGPSRRLLFSTPPSSCYCALP</sequence>
<feature type="chain" id="PRO_5031259932" evidence="1">
    <location>
        <begin position="21"/>
        <end position="232"/>
    </location>
</feature>
<feature type="signal peptide" evidence="1">
    <location>
        <begin position="1"/>
        <end position="20"/>
    </location>
</feature>
<dbReference type="AlphaFoldDB" id="A0A7S4C609"/>
<keyword evidence="1" id="KW-0732">Signal</keyword>
<evidence type="ECO:0000256" key="1">
    <source>
        <dbReference type="SAM" id="SignalP"/>
    </source>
</evidence>
<gene>
    <name evidence="2" type="ORF">PCAR00345_LOCUS40816</name>
</gene>
<reference evidence="2" key="1">
    <citation type="submission" date="2021-01" db="EMBL/GenBank/DDBJ databases">
        <authorList>
            <person name="Corre E."/>
            <person name="Pelletier E."/>
            <person name="Niang G."/>
            <person name="Scheremetjew M."/>
            <person name="Finn R."/>
            <person name="Kale V."/>
            <person name="Holt S."/>
            <person name="Cochrane G."/>
            <person name="Meng A."/>
            <person name="Brown T."/>
            <person name="Cohen L."/>
        </authorList>
    </citation>
    <scope>NUCLEOTIDE SEQUENCE</scope>
    <source>
        <strain evidence="2">CCMP645</strain>
    </source>
</reference>
<accession>A0A7S4C609</accession>
<evidence type="ECO:0000313" key="2">
    <source>
        <dbReference type="EMBL" id="CAE0788108.1"/>
    </source>
</evidence>
<proteinExistence type="predicted"/>
<dbReference type="EMBL" id="HBIZ01066596">
    <property type="protein sequence ID" value="CAE0788108.1"/>
    <property type="molecule type" value="Transcribed_RNA"/>
</dbReference>
<name>A0A7S4C609_CHRCT</name>
<organism evidence="2">
    <name type="scientific">Chrysotila carterae</name>
    <name type="common">Marine alga</name>
    <name type="synonym">Syracosphaera carterae</name>
    <dbReference type="NCBI Taxonomy" id="13221"/>
    <lineage>
        <taxon>Eukaryota</taxon>
        <taxon>Haptista</taxon>
        <taxon>Haptophyta</taxon>
        <taxon>Prymnesiophyceae</taxon>
        <taxon>Isochrysidales</taxon>
        <taxon>Isochrysidaceae</taxon>
        <taxon>Chrysotila</taxon>
    </lineage>
</organism>